<feature type="domain" description="HTH CENPB-type" evidence="3">
    <location>
        <begin position="1"/>
        <end position="49"/>
    </location>
</feature>
<protein>
    <submittedName>
        <fullName evidence="4">Tigger transposable element-derived protein 4</fullName>
    </submittedName>
</protein>
<keyword evidence="2" id="KW-0238">DNA-binding</keyword>
<dbReference type="Gene3D" id="1.10.10.60">
    <property type="entry name" value="Homeodomain-like"/>
    <property type="match status" value="1"/>
</dbReference>
<reference evidence="4 5" key="1">
    <citation type="journal article" date="2019" name="Sci. Rep.">
        <title>Orb-weaving spider Araneus ventricosus genome elucidates the spidroin gene catalogue.</title>
        <authorList>
            <person name="Kono N."/>
            <person name="Nakamura H."/>
            <person name="Ohtoshi R."/>
            <person name="Moran D.A.P."/>
            <person name="Shinohara A."/>
            <person name="Yoshida Y."/>
            <person name="Fujiwara M."/>
            <person name="Mori M."/>
            <person name="Tomita M."/>
            <person name="Arakawa K."/>
        </authorList>
    </citation>
    <scope>NUCLEOTIDE SEQUENCE [LARGE SCALE GENOMIC DNA]</scope>
</reference>
<dbReference type="AlphaFoldDB" id="A0A4Y2IL33"/>
<dbReference type="InterPro" id="IPR009057">
    <property type="entry name" value="Homeodomain-like_sf"/>
</dbReference>
<gene>
    <name evidence="4" type="primary">Tigd4_90</name>
    <name evidence="4" type="ORF">AVEN_82194_1</name>
</gene>
<proteinExistence type="predicted"/>
<dbReference type="SMART" id="SM00674">
    <property type="entry name" value="CENPB"/>
    <property type="match status" value="1"/>
</dbReference>
<dbReference type="SUPFAM" id="SSF46689">
    <property type="entry name" value="Homeodomain-like"/>
    <property type="match status" value="1"/>
</dbReference>
<evidence type="ECO:0000256" key="2">
    <source>
        <dbReference type="ARBA" id="ARBA00023125"/>
    </source>
</evidence>
<dbReference type="InterPro" id="IPR006600">
    <property type="entry name" value="HTH_CenpB_DNA-bd_dom"/>
</dbReference>
<comment type="caution">
    <text evidence="4">The sequence shown here is derived from an EMBL/GenBank/DDBJ whole genome shotgun (WGS) entry which is preliminary data.</text>
</comment>
<evidence type="ECO:0000313" key="5">
    <source>
        <dbReference type="Proteomes" id="UP000499080"/>
    </source>
</evidence>
<dbReference type="GO" id="GO:0005634">
    <property type="term" value="C:nucleus"/>
    <property type="evidence" value="ECO:0007669"/>
    <property type="project" value="UniProtKB-SubCell"/>
</dbReference>
<dbReference type="InterPro" id="IPR050863">
    <property type="entry name" value="CenT-Element_Derived"/>
</dbReference>
<evidence type="ECO:0000259" key="3">
    <source>
        <dbReference type="PROSITE" id="PS51253"/>
    </source>
</evidence>
<organism evidence="4 5">
    <name type="scientific">Araneus ventricosus</name>
    <name type="common">Orbweaver spider</name>
    <name type="synonym">Epeira ventricosa</name>
    <dbReference type="NCBI Taxonomy" id="182803"/>
    <lineage>
        <taxon>Eukaryota</taxon>
        <taxon>Metazoa</taxon>
        <taxon>Ecdysozoa</taxon>
        <taxon>Arthropoda</taxon>
        <taxon>Chelicerata</taxon>
        <taxon>Arachnida</taxon>
        <taxon>Araneae</taxon>
        <taxon>Araneomorphae</taxon>
        <taxon>Entelegynae</taxon>
        <taxon>Araneoidea</taxon>
        <taxon>Araneidae</taxon>
        <taxon>Araneus</taxon>
    </lineage>
</organism>
<evidence type="ECO:0000256" key="1">
    <source>
        <dbReference type="ARBA" id="ARBA00004123"/>
    </source>
</evidence>
<dbReference type="Pfam" id="PF03184">
    <property type="entry name" value="DDE_1"/>
    <property type="match status" value="1"/>
</dbReference>
<dbReference type="Proteomes" id="UP000499080">
    <property type="component" value="Unassembled WGS sequence"/>
</dbReference>
<name>A0A4Y2IL33_ARAVE</name>
<dbReference type="EMBL" id="BGPR01186403">
    <property type="protein sequence ID" value="GBM78310.1"/>
    <property type="molecule type" value="Genomic_DNA"/>
</dbReference>
<dbReference type="OrthoDB" id="5875523at2759"/>
<dbReference type="GO" id="GO:0003677">
    <property type="term" value="F:DNA binding"/>
    <property type="evidence" value="ECO:0007669"/>
    <property type="project" value="UniProtKB-KW"/>
</dbReference>
<dbReference type="InterPro" id="IPR004875">
    <property type="entry name" value="DDE_SF_endonuclease_dom"/>
</dbReference>
<keyword evidence="5" id="KW-1185">Reference proteome</keyword>
<dbReference type="PANTHER" id="PTHR19303">
    <property type="entry name" value="TRANSPOSON"/>
    <property type="match status" value="1"/>
</dbReference>
<accession>A0A4Y2IL33</accession>
<evidence type="ECO:0000313" key="4">
    <source>
        <dbReference type="EMBL" id="GBM78310.1"/>
    </source>
</evidence>
<comment type="subcellular location">
    <subcellularLocation>
        <location evidence="1">Nucleus</location>
    </subcellularLocation>
</comment>
<dbReference type="PANTHER" id="PTHR19303:SF73">
    <property type="entry name" value="PROTEIN PDC2"/>
    <property type="match status" value="1"/>
</dbReference>
<sequence length="237" mass="27482">MRDKNFPISGPFIIEKALQFAKALGYDEFRGSNGWLEKFKRRHGIMAKVISDESKDVDDNDSENLIMETLSKILKDYKSENIFNVDETAIYFQCLSQKTLTFKNEKYFGGKQSKPRKTVMLGANMTGHQKLKLLVIGRSKNPRCFTKGSKISGGLFMDFNKKSDDNESAEKNIQKLRINCMIAVEVVKLPRFCQNFHQREIQLKLKKCQSFLIYQQTLYQTVLMTKVENFQSMTIVR</sequence>
<dbReference type="PROSITE" id="PS51253">
    <property type="entry name" value="HTH_CENPB"/>
    <property type="match status" value="1"/>
</dbReference>
<dbReference type="Pfam" id="PF03221">
    <property type="entry name" value="HTH_Tnp_Tc5"/>
    <property type="match status" value="1"/>
</dbReference>